<accession>A0ABC8K8V9</accession>
<dbReference type="CDD" id="cd16461">
    <property type="entry name" value="RING-H2_EL5-like"/>
    <property type="match status" value="1"/>
</dbReference>
<organism evidence="19 20">
    <name type="scientific">Eruca vesicaria subsp. sativa</name>
    <name type="common">Garden rocket</name>
    <name type="synonym">Eruca sativa</name>
    <dbReference type="NCBI Taxonomy" id="29727"/>
    <lineage>
        <taxon>Eukaryota</taxon>
        <taxon>Viridiplantae</taxon>
        <taxon>Streptophyta</taxon>
        <taxon>Embryophyta</taxon>
        <taxon>Tracheophyta</taxon>
        <taxon>Spermatophyta</taxon>
        <taxon>Magnoliopsida</taxon>
        <taxon>eudicotyledons</taxon>
        <taxon>Gunneridae</taxon>
        <taxon>Pentapetalae</taxon>
        <taxon>rosids</taxon>
        <taxon>malvids</taxon>
        <taxon>Brassicales</taxon>
        <taxon>Brassicaceae</taxon>
        <taxon>Brassiceae</taxon>
        <taxon>Eruca</taxon>
    </lineage>
</organism>
<evidence type="ECO:0000256" key="6">
    <source>
        <dbReference type="ARBA" id="ARBA00022692"/>
    </source>
</evidence>
<evidence type="ECO:0000313" key="20">
    <source>
        <dbReference type="Proteomes" id="UP001642260"/>
    </source>
</evidence>
<dbReference type="PANTHER" id="PTHR14155:SF578">
    <property type="entry name" value="E3 UBIQUITIN-PROTEIN LIGASE ATL31"/>
    <property type="match status" value="1"/>
</dbReference>
<evidence type="ECO:0000256" key="13">
    <source>
        <dbReference type="ARBA" id="ARBA00024209"/>
    </source>
</evidence>
<evidence type="ECO:0000256" key="8">
    <source>
        <dbReference type="ARBA" id="ARBA00022771"/>
    </source>
</evidence>
<evidence type="ECO:0000256" key="7">
    <source>
        <dbReference type="ARBA" id="ARBA00022723"/>
    </source>
</evidence>
<keyword evidence="17" id="KW-0732">Signal</keyword>
<sequence>MKSFLHQTDLLGLPLTRKQTVVLFLLLAMSELASSQAVQEDPYNPYDYGGRLSPAMAVVVVAIVIILFFIGFFTVYIRHCTGTVDGSVNLWVGARRVTNATVARGLDASMIETFPTFVYSEVKTKKIGKGVLECAICLNEFEDDETLRLLPKCDHVFHSHCIGEWLQGHVTCPVCRTNLADQQQMVGPVEPEVITETDLESQQPVISEPGVESVARVKFSRSHTTGHSVVLPGECTERFTLRLPEDLRNKMIAKWKMKRSNSLLVLPRSAKPVDRSRTRSDRWLFIKTSSFMWRSRDDGSVRLGGSGSGSIRANAVTSPTGDSVRADRWSFLKNTSLLWRSTQVPWPRVEIDKGGEGTSSVQGQHTDTIE</sequence>
<feature type="signal peptide" evidence="17">
    <location>
        <begin position="1"/>
        <end position="35"/>
    </location>
</feature>
<evidence type="ECO:0000256" key="14">
    <source>
        <dbReference type="PROSITE-ProRule" id="PRU00175"/>
    </source>
</evidence>
<dbReference type="GO" id="GO:0008270">
    <property type="term" value="F:zinc ion binding"/>
    <property type="evidence" value="ECO:0007669"/>
    <property type="project" value="UniProtKB-KW"/>
</dbReference>
<dbReference type="SMART" id="SM00184">
    <property type="entry name" value="RING"/>
    <property type="match status" value="1"/>
</dbReference>
<evidence type="ECO:0000256" key="11">
    <source>
        <dbReference type="ARBA" id="ARBA00022989"/>
    </source>
</evidence>
<keyword evidence="12 16" id="KW-0472">Membrane</keyword>
<keyword evidence="7" id="KW-0479">Metal-binding</keyword>
<dbReference type="InterPro" id="IPR053238">
    <property type="entry name" value="RING-H2_zinc_finger"/>
</dbReference>
<proteinExistence type="inferred from homology"/>
<dbReference type="AlphaFoldDB" id="A0ABC8K8V9"/>
<evidence type="ECO:0000256" key="10">
    <source>
        <dbReference type="ARBA" id="ARBA00022833"/>
    </source>
</evidence>
<comment type="pathway">
    <text evidence="3">Protein modification; protein ubiquitination.</text>
</comment>
<reference evidence="19 20" key="1">
    <citation type="submission" date="2022-03" db="EMBL/GenBank/DDBJ databases">
        <authorList>
            <person name="Macdonald S."/>
            <person name="Ahmed S."/>
            <person name="Newling K."/>
        </authorList>
    </citation>
    <scope>NUCLEOTIDE SEQUENCE [LARGE SCALE GENOMIC DNA]</scope>
</reference>
<dbReference type="InterPro" id="IPR001841">
    <property type="entry name" value="Znf_RING"/>
</dbReference>
<feature type="chain" id="PRO_5044782433" description="RING-type E3 ubiquitin transferase" evidence="17">
    <location>
        <begin position="36"/>
        <end position="370"/>
    </location>
</feature>
<evidence type="ECO:0000256" key="9">
    <source>
        <dbReference type="ARBA" id="ARBA00022786"/>
    </source>
</evidence>
<evidence type="ECO:0000256" key="2">
    <source>
        <dbReference type="ARBA" id="ARBA00004167"/>
    </source>
</evidence>
<keyword evidence="5" id="KW-0808">Transferase</keyword>
<evidence type="ECO:0000313" key="19">
    <source>
        <dbReference type="EMBL" id="CAH8353272.1"/>
    </source>
</evidence>
<evidence type="ECO:0000256" key="15">
    <source>
        <dbReference type="SAM" id="MobiDB-lite"/>
    </source>
</evidence>
<gene>
    <name evidence="19" type="ORF">ERUC_LOCUS19027</name>
</gene>
<evidence type="ECO:0000256" key="1">
    <source>
        <dbReference type="ARBA" id="ARBA00000900"/>
    </source>
</evidence>
<comment type="catalytic activity">
    <reaction evidence="1">
        <text>S-ubiquitinyl-[E2 ubiquitin-conjugating enzyme]-L-cysteine + [acceptor protein]-L-lysine = [E2 ubiquitin-conjugating enzyme]-L-cysteine + N(6)-ubiquitinyl-[acceptor protein]-L-lysine.</text>
        <dbReference type="EC" id="2.3.2.27"/>
    </reaction>
</comment>
<dbReference type="Gene3D" id="3.30.40.10">
    <property type="entry name" value="Zinc/RING finger domain, C3HC4 (zinc finger)"/>
    <property type="match status" value="1"/>
</dbReference>
<dbReference type="InterPro" id="IPR013083">
    <property type="entry name" value="Znf_RING/FYVE/PHD"/>
</dbReference>
<evidence type="ECO:0000256" key="5">
    <source>
        <dbReference type="ARBA" id="ARBA00022679"/>
    </source>
</evidence>
<comment type="caution">
    <text evidence="19">The sequence shown here is derived from an EMBL/GenBank/DDBJ whole genome shotgun (WGS) entry which is preliminary data.</text>
</comment>
<dbReference type="SUPFAM" id="SSF57850">
    <property type="entry name" value="RING/U-box"/>
    <property type="match status" value="1"/>
</dbReference>
<keyword evidence="10" id="KW-0862">Zinc</keyword>
<keyword evidence="20" id="KW-1185">Reference proteome</keyword>
<keyword evidence="8 14" id="KW-0863">Zinc-finger</keyword>
<evidence type="ECO:0000256" key="12">
    <source>
        <dbReference type="ARBA" id="ARBA00023136"/>
    </source>
</evidence>
<feature type="region of interest" description="Disordered" evidence="15">
    <location>
        <begin position="349"/>
        <end position="370"/>
    </location>
</feature>
<dbReference type="GO" id="GO:0061630">
    <property type="term" value="F:ubiquitin protein ligase activity"/>
    <property type="evidence" value="ECO:0007669"/>
    <property type="project" value="UniProtKB-EC"/>
</dbReference>
<comment type="similarity">
    <text evidence="13">Belongs to the RING-type zinc finger family. ATL subfamily.</text>
</comment>
<feature type="transmembrane region" description="Helical" evidence="16">
    <location>
        <begin position="55"/>
        <end position="77"/>
    </location>
</feature>
<feature type="compositionally biased region" description="Polar residues" evidence="15">
    <location>
        <begin position="358"/>
        <end position="370"/>
    </location>
</feature>
<keyword evidence="6 16" id="KW-0812">Transmembrane</keyword>
<dbReference type="PANTHER" id="PTHR14155">
    <property type="entry name" value="RING FINGER DOMAIN-CONTAINING"/>
    <property type="match status" value="1"/>
</dbReference>
<dbReference type="Proteomes" id="UP001642260">
    <property type="component" value="Unassembled WGS sequence"/>
</dbReference>
<keyword evidence="9" id="KW-0833">Ubl conjugation pathway</keyword>
<dbReference type="Pfam" id="PF13639">
    <property type="entry name" value="zf-RING_2"/>
    <property type="match status" value="1"/>
</dbReference>
<evidence type="ECO:0000256" key="3">
    <source>
        <dbReference type="ARBA" id="ARBA00004906"/>
    </source>
</evidence>
<protein>
    <recommendedName>
        <fullName evidence="4">RING-type E3 ubiquitin transferase</fullName>
        <ecNumber evidence="4">2.3.2.27</ecNumber>
    </recommendedName>
</protein>
<evidence type="ECO:0000256" key="4">
    <source>
        <dbReference type="ARBA" id="ARBA00012483"/>
    </source>
</evidence>
<feature type="domain" description="RING-type" evidence="18">
    <location>
        <begin position="134"/>
        <end position="176"/>
    </location>
</feature>
<dbReference type="FunFam" id="3.30.40.10:FF:000187">
    <property type="entry name" value="E3 ubiquitin-protein ligase ATL6"/>
    <property type="match status" value="1"/>
</dbReference>
<dbReference type="PROSITE" id="PS50089">
    <property type="entry name" value="ZF_RING_2"/>
    <property type="match status" value="1"/>
</dbReference>
<evidence type="ECO:0000256" key="17">
    <source>
        <dbReference type="SAM" id="SignalP"/>
    </source>
</evidence>
<dbReference type="GO" id="GO:0016020">
    <property type="term" value="C:membrane"/>
    <property type="evidence" value="ECO:0007669"/>
    <property type="project" value="UniProtKB-SubCell"/>
</dbReference>
<dbReference type="EC" id="2.3.2.27" evidence="4"/>
<evidence type="ECO:0000256" key="16">
    <source>
        <dbReference type="SAM" id="Phobius"/>
    </source>
</evidence>
<keyword evidence="11 16" id="KW-1133">Transmembrane helix</keyword>
<comment type="subcellular location">
    <subcellularLocation>
        <location evidence="2">Membrane</location>
        <topology evidence="2">Single-pass membrane protein</topology>
    </subcellularLocation>
</comment>
<dbReference type="EMBL" id="CAKOAT010180377">
    <property type="protein sequence ID" value="CAH8353272.1"/>
    <property type="molecule type" value="Genomic_DNA"/>
</dbReference>
<name>A0ABC8K8V9_ERUVS</name>
<evidence type="ECO:0000259" key="18">
    <source>
        <dbReference type="PROSITE" id="PS50089"/>
    </source>
</evidence>